<reference evidence="2 3" key="1">
    <citation type="submission" date="2019-01" db="EMBL/GenBank/DDBJ databases">
        <authorList>
            <person name="Chen W.-M."/>
        </authorList>
    </citation>
    <scope>NUCLEOTIDE SEQUENCE [LARGE SCALE GENOMIC DNA]</scope>
    <source>
        <strain evidence="2 3">FSY-9</strain>
    </source>
</reference>
<dbReference type="Proteomes" id="UP000282837">
    <property type="component" value="Unassembled WGS sequence"/>
</dbReference>
<name>A0A437N5Z1_9SPHN</name>
<dbReference type="RefSeq" id="WP_127708334.1">
    <property type="nucleotide sequence ID" value="NZ_SACO01000005.1"/>
</dbReference>
<evidence type="ECO:0000313" key="3">
    <source>
        <dbReference type="Proteomes" id="UP000282837"/>
    </source>
</evidence>
<protein>
    <recommendedName>
        <fullName evidence="4">Sulfur globule protein</fullName>
    </recommendedName>
</protein>
<proteinExistence type="predicted"/>
<dbReference type="AlphaFoldDB" id="A0A437N5Z1"/>
<dbReference type="EMBL" id="SACO01000005">
    <property type="protein sequence ID" value="RVU05349.1"/>
    <property type="molecule type" value="Genomic_DNA"/>
</dbReference>
<evidence type="ECO:0008006" key="4">
    <source>
        <dbReference type="Google" id="ProtNLM"/>
    </source>
</evidence>
<evidence type="ECO:0000256" key="1">
    <source>
        <dbReference type="SAM" id="SignalP"/>
    </source>
</evidence>
<gene>
    <name evidence="2" type="ORF">EOE18_08535</name>
</gene>
<evidence type="ECO:0000313" key="2">
    <source>
        <dbReference type="EMBL" id="RVU05349.1"/>
    </source>
</evidence>
<accession>A0A437N5Z1</accession>
<sequence length="72" mass="7454">MSRGLLTYAAWCLLLLGLAAWAGYNAWDPFADGGSHHSGPGDHSRQHRSGGGFWYFGGGYGGGGYGGGPAHK</sequence>
<keyword evidence="3" id="KW-1185">Reference proteome</keyword>
<feature type="signal peptide" evidence="1">
    <location>
        <begin position="1"/>
        <end position="22"/>
    </location>
</feature>
<keyword evidence="1" id="KW-0732">Signal</keyword>
<feature type="chain" id="PRO_5018989944" description="Sulfur globule protein" evidence="1">
    <location>
        <begin position="23"/>
        <end position="72"/>
    </location>
</feature>
<organism evidence="2 3">
    <name type="scientific">Novosphingobium umbonatum</name>
    <dbReference type="NCBI Taxonomy" id="1908524"/>
    <lineage>
        <taxon>Bacteria</taxon>
        <taxon>Pseudomonadati</taxon>
        <taxon>Pseudomonadota</taxon>
        <taxon>Alphaproteobacteria</taxon>
        <taxon>Sphingomonadales</taxon>
        <taxon>Sphingomonadaceae</taxon>
        <taxon>Novosphingobium</taxon>
    </lineage>
</organism>
<comment type="caution">
    <text evidence="2">The sequence shown here is derived from an EMBL/GenBank/DDBJ whole genome shotgun (WGS) entry which is preliminary data.</text>
</comment>